<dbReference type="OrthoDB" id="9773673at2"/>
<dbReference type="PANTHER" id="PTHR46847">
    <property type="entry name" value="D-ALLOSE-BINDING PERIPLASMIC PROTEIN-RELATED"/>
    <property type="match status" value="1"/>
</dbReference>
<dbReference type="InterPro" id="IPR028082">
    <property type="entry name" value="Peripla_BP_I"/>
</dbReference>
<evidence type="ECO:0000256" key="4">
    <source>
        <dbReference type="SAM" id="SignalP"/>
    </source>
</evidence>
<dbReference type="GO" id="GO:0030246">
    <property type="term" value="F:carbohydrate binding"/>
    <property type="evidence" value="ECO:0007669"/>
    <property type="project" value="UniProtKB-ARBA"/>
</dbReference>
<comment type="subcellular location">
    <subcellularLocation>
        <location evidence="1">Cell envelope</location>
    </subcellularLocation>
</comment>
<proteinExistence type="inferred from homology"/>
<dbReference type="PANTHER" id="PTHR46847:SF1">
    <property type="entry name" value="D-ALLOSE-BINDING PERIPLASMIC PROTEIN-RELATED"/>
    <property type="match status" value="1"/>
</dbReference>
<keyword evidence="3 4" id="KW-0732">Signal</keyword>
<keyword evidence="7" id="KW-1185">Reference proteome</keyword>
<feature type="chain" id="PRO_5016321961" description="Periplasmic binding protein domain-containing protein" evidence="4">
    <location>
        <begin position="32"/>
        <end position="384"/>
    </location>
</feature>
<dbReference type="CDD" id="cd06324">
    <property type="entry name" value="PBP1_ABC_sugar_binding-like"/>
    <property type="match status" value="1"/>
</dbReference>
<evidence type="ECO:0000256" key="3">
    <source>
        <dbReference type="ARBA" id="ARBA00022729"/>
    </source>
</evidence>
<organism evidence="6 7">
    <name type="scientific">Desulfovibrio ferrophilus</name>
    <dbReference type="NCBI Taxonomy" id="241368"/>
    <lineage>
        <taxon>Bacteria</taxon>
        <taxon>Pseudomonadati</taxon>
        <taxon>Thermodesulfobacteriota</taxon>
        <taxon>Desulfovibrionia</taxon>
        <taxon>Desulfovibrionales</taxon>
        <taxon>Desulfovibrionaceae</taxon>
        <taxon>Desulfovibrio</taxon>
    </lineage>
</organism>
<evidence type="ECO:0000256" key="2">
    <source>
        <dbReference type="ARBA" id="ARBA00007639"/>
    </source>
</evidence>
<dbReference type="AlphaFoldDB" id="A0A2Z6B3J4"/>
<feature type="signal peptide" evidence="4">
    <location>
        <begin position="1"/>
        <end position="31"/>
    </location>
</feature>
<dbReference type="Proteomes" id="UP000269883">
    <property type="component" value="Chromosome"/>
</dbReference>
<comment type="similarity">
    <text evidence="2">Belongs to the bacterial solute-binding protein 2 family.</text>
</comment>
<evidence type="ECO:0000259" key="5">
    <source>
        <dbReference type="Pfam" id="PF13407"/>
    </source>
</evidence>
<dbReference type="InterPro" id="IPR025997">
    <property type="entry name" value="SBP_2_dom"/>
</dbReference>
<reference evidence="6 7" key="1">
    <citation type="journal article" date="2018" name="Sci. Adv.">
        <title>Multi-heme cytochromes provide a pathway for survival in energy-limited environments.</title>
        <authorList>
            <person name="Deng X."/>
            <person name="Dohmae N."/>
            <person name="Nealson K.H."/>
            <person name="Hashimoto K."/>
            <person name="Okamoto A."/>
        </authorList>
    </citation>
    <scope>NUCLEOTIDE SEQUENCE [LARGE SCALE GENOMIC DNA]</scope>
    <source>
        <strain evidence="6 7">IS5</strain>
    </source>
</reference>
<dbReference type="RefSeq" id="WP_126380991.1">
    <property type="nucleotide sequence ID" value="NZ_AP017378.1"/>
</dbReference>
<dbReference type="KEGG" id="dfl:DFE_3270"/>
<evidence type="ECO:0000256" key="1">
    <source>
        <dbReference type="ARBA" id="ARBA00004196"/>
    </source>
</evidence>
<evidence type="ECO:0000313" key="7">
    <source>
        <dbReference type="Proteomes" id="UP000269883"/>
    </source>
</evidence>
<gene>
    <name evidence="6" type="ORF">DFE_3270</name>
</gene>
<accession>A0A2Z6B3J4</accession>
<dbReference type="GO" id="GO:0030313">
    <property type="term" value="C:cell envelope"/>
    <property type="evidence" value="ECO:0007669"/>
    <property type="project" value="UniProtKB-SubCell"/>
</dbReference>
<evidence type="ECO:0000313" key="6">
    <source>
        <dbReference type="EMBL" id="BBD09996.1"/>
    </source>
</evidence>
<dbReference type="EMBL" id="AP017378">
    <property type="protein sequence ID" value="BBD09996.1"/>
    <property type="molecule type" value="Genomic_DNA"/>
</dbReference>
<name>A0A2Z6B3J4_9BACT</name>
<feature type="domain" description="Periplasmic binding protein" evidence="5">
    <location>
        <begin position="51"/>
        <end position="301"/>
    </location>
</feature>
<dbReference type="SUPFAM" id="SSF53822">
    <property type="entry name" value="Periplasmic binding protein-like I"/>
    <property type="match status" value="1"/>
</dbReference>
<protein>
    <recommendedName>
        <fullName evidence="5">Periplasmic binding protein domain-containing protein</fullName>
    </recommendedName>
</protein>
<dbReference type="Pfam" id="PF13407">
    <property type="entry name" value="Peripla_BP_4"/>
    <property type="match status" value="1"/>
</dbReference>
<dbReference type="Gene3D" id="3.40.50.2300">
    <property type="match status" value="2"/>
</dbReference>
<sequence>MCHSRPDRMLVNVTALYVTACLLVLAGGAHAASLPQKNPAPSICFLSPSEDNQHPFWSRFIGTMQAAAKDLGISLHVDKHIGRFALPEALERGLARQPDYIVSIFYRQTGEDFLREVNKAGVDAMIVNTDILQEDKQITGAPGQRFRHWIAHLAPDDHGAGQKLGDHILKEALGNDLRASDGKVHLIGISGARDSAAALQRNQGLYAALVRHPDDVVLDRLVMTDWTQEEAYEKTKRLLGFYPETTIIWAGGETIIRGVLQAVRDTGRLAGEDVIIGGIGGSPTSLDAIRSGELCALTGGHFMEGAYSMILLYDDFNSRPLPESKRTIRSSMHLITRENLDDFETLLDPTSWDKIDFKSLSKVYSAHREYDFTLDALIKNLRTQ</sequence>